<dbReference type="Proteomes" id="UP000555564">
    <property type="component" value="Unassembled WGS sequence"/>
</dbReference>
<gene>
    <name evidence="5" type="ORF">BJ992_002060</name>
</gene>
<dbReference type="PIRSF" id="PIRSF000390">
    <property type="entry name" value="PLP_StrS"/>
    <property type="match status" value="1"/>
</dbReference>
<dbReference type="InterPro" id="IPR015424">
    <property type="entry name" value="PyrdxlP-dep_Trfase"/>
</dbReference>
<accession>A0A7X0IDR1</accession>
<dbReference type="AlphaFoldDB" id="A0A7X0IDR1"/>
<proteinExistence type="inferred from homology"/>
<evidence type="ECO:0000313" key="6">
    <source>
        <dbReference type="Proteomes" id="UP000555564"/>
    </source>
</evidence>
<sequence>MIPLFRVAVDQGAGPLVAEALRTGVLGHGPRGEEFEQALRDRLGVPYLTTLNNGTSALHLALRLAAGHGDGGGDGGGGEVLTTPYTFEATNWAILANGMRIRWVDVDPGTLTMDMDDLARKITPRTRAVMVVHWAGHPVDLDRLASVLDDAEAAHGFRPAVIEDCAQAWGSVYQGVPVGAHGNLCAFSFHATKHLACGTGGMLVTPDEESHRRALRLRFFGIDRKADRVNGDYDVPEWGYNFYLGELGAAVGLANLSSVDARVDIHRRNAEYYDTALAGVAGVELTTREKGRDSSFWLYPVKVDDRAAFIRRLAAAGITASAVVRRNDTHTAVRDVYDPELPGLESVHDRVVHIPVGWWVSEWDCEHIAETIRSGW</sequence>
<dbReference type="PANTHER" id="PTHR30244:SF34">
    <property type="entry name" value="DTDP-4-AMINO-4,6-DIDEOXYGALACTOSE TRANSAMINASE"/>
    <property type="match status" value="1"/>
</dbReference>
<comment type="similarity">
    <text evidence="4">Belongs to the DegT/DnrJ/EryC1 family.</text>
</comment>
<evidence type="ECO:0000256" key="4">
    <source>
        <dbReference type="RuleBase" id="RU004508"/>
    </source>
</evidence>
<dbReference type="Gene3D" id="3.90.1150.10">
    <property type="entry name" value="Aspartate Aminotransferase, domain 1"/>
    <property type="match status" value="1"/>
</dbReference>
<feature type="modified residue" description="N6-(pyridoxal phosphate)lysine" evidence="3">
    <location>
        <position position="193"/>
    </location>
</feature>
<reference evidence="5 6" key="1">
    <citation type="submission" date="2020-08" db="EMBL/GenBank/DDBJ databases">
        <title>Sequencing the genomes of 1000 actinobacteria strains.</title>
        <authorList>
            <person name="Klenk H.-P."/>
        </authorList>
    </citation>
    <scope>NUCLEOTIDE SEQUENCE [LARGE SCALE GENOMIC DNA]</scope>
    <source>
        <strain evidence="5 6">DSM 44936</strain>
    </source>
</reference>
<dbReference type="GO" id="GO:0000271">
    <property type="term" value="P:polysaccharide biosynthetic process"/>
    <property type="evidence" value="ECO:0007669"/>
    <property type="project" value="TreeGrafter"/>
</dbReference>
<name>A0A7X0IDR1_9ACTN</name>
<comment type="cofactor">
    <cofactor evidence="1">
        <name>pyridoxal 5'-phosphate</name>
        <dbReference type="ChEBI" id="CHEBI:597326"/>
    </cofactor>
</comment>
<dbReference type="InterPro" id="IPR015421">
    <property type="entry name" value="PyrdxlP-dep_Trfase_major"/>
</dbReference>
<dbReference type="EMBL" id="JACHIU010000001">
    <property type="protein sequence ID" value="MBB6472629.1"/>
    <property type="molecule type" value="Genomic_DNA"/>
</dbReference>
<feature type="active site" description="Proton acceptor" evidence="2">
    <location>
        <position position="193"/>
    </location>
</feature>
<evidence type="ECO:0000256" key="1">
    <source>
        <dbReference type="ARBA" id="ARBA00001933"/>
    </source>
</evidence>
<organism evidence="5 6">
    <name type="scientific">Sphaerisporangium rubeum</name>
    <dbReference type="NCBI Taxonomy" id="321317"/>
    <lineage>
        <taxon>Bacteria</taxon>
        <taxon>Bacillati</taxon>
        <taxon>Actinomycetota</taxon>
        <taxon>Actinomycetes</taxon>
        <taxon>Streptosporangiales</taxon>
        <taxon>Streptosporangiaceae</taxon>
        <taxon>Sphaerisporangium</taxon>
    </lineage>
</organism>
<dbReference type="SUPFAM" id="SSF53383">
    <property type="entry name" value="PLP-dependent transferases"/>
    <property type="match status" value="1"/>
</dbReference>
<dbReference type="Pfam" id="PF01041">
    <property type="entry name" value="DegT_DnrJ_EryC1"/>
    <property type="match status" value="1"/>
</dbReference>
<dbReference type="InterPro" id="IPR000653">
    <property type="entry name" value="DegT/StrS_aminotransferase"/>
</dbReference>
<protein>
    <submittedName>
        <fullName evidence="5">dTDP-4-amino-4,6-dideoxygalactose transaminase</fullName>
    </submittedName>
</protein>
<keyword evidence="3 4" id="KW-0663">Pyridoxal phosphate</keyword>
<evidence type="ECO:0000256" key="2">
    <source>
        <dbReference type="PIRSR" id="PIRSR000390-1"/>
    </source>
</evidence>
<dbReference type="RefSeq" id="WP_184979840.1">
    <property type="nucleotide sequence ID" value="NZ_BAAALO010000030.1"/>
</dbReference>
<dbReference type="CDD" id="cd00616">
    <property type="entry name" value="AHBA_syn"/>
    <property type="match status" value="1"/>
</dbReference>
<dbReference type="InterPro" id="IPR015422">
    <property type="entry name" value="PyrdxlP-dep_Trfase_small"/>
</dbReference>
<dbReference type="Gene3D" id="3.40.640.10">
    <property type="entry name" value="Type I PLP-dependent aspartate aminotransferase-like (Major domain)"/>
    <property type="match status" value="1"/>
</dbReference>
<comment type="caution">
    <text evidence="5">The sequence shown here is derived from an EMBL/GenBank/DDBJ whole genome shotgun (WGS) entry which is preliminary data.</text>
</comment>
<dbReference type="GO" id="GO:0030170">
    <property type="term" value="F:pyridoxal phosphate binding"/>
    <property type="evidence" value="ECO:0007669"/>
    <property type="project" value="TreeGrafter"/>
</dbReference>
<dbReference type="GO" id="GO:0008483">
    <property type="term" value="F:transaminase activity"/>
    <property type="evidence" value="ECO:0007669"/>
    <property type="project" value="TreeGrafter"/>
</dbReference>
<evidence type="ECO:0000313" key="5">
    <source>
        <dbReference type="EMBL" id="MBB6472629.1"/>
    </source>
</evidence>
<evidence type="ECO:0000256" key="3">
    <source>
        <dbReference type="PIRSR" id="PIRSR000390-2"/>
    </source>
</evidence>
<dbReference type="PANTHER" id="PTHR30244">
    <property type="entry name" value="TRANSAMINASE"/>
    <property type="match status" value="1"/>
</dbReference>
<keyword evidence="6" id="KW-1185">Reference proteome</keyword>